<keyword evidence="2" id="KW-1185">Reference proteome</keyword>
<evidence type="ECO:0000313" key="1">
    <source>
        <dbReference type="EMBL" id="CAH1415503.1"/>
    </source>
</evidence>
<sequence>MTTPTNKPSLCVCRPLQSTPTMLAKKPLHTYKVRSDAIDKQPSIIDVSPTTTTKATVLQIDFRELTGGGSPLLHKML</sequence>
<protein>
    <submittedName>
        <fullName evidence="1">Uncharacterized protein</fullName>
    </submittedName>
</protein>
<dbReference type="AlphaFoldDB" id="A0AAU9LSV8"/>
<comment type="caution">
    <text evidence="1">The sequence shown here is derived from an EMBL/GenBank/DDBJ whole genome shotgun (WGS) entry which is preliminary data.</text>
</comment>
<evidence type="ECO:0000313" key="2">
    <source>
        <dbReference type="Proteomes" id="UP001157418"/>
    </source>
</evidence>
<name>A0AAU9LSV8_9ASTR</name>
<organism evidence="1 2">
    <name type="scientific">Lactuca virosa</name>
    <dbReference type="NCBI Taxonomy" id="75947"/>
    <lineage>
        <taxon>Eukaryota</taxon>
        <taxon>Viridiplantae</taxon>
        <taxon>Streptophyta</taxon>
        <taxon>Embryophyta</taxon>
        <taxon>Tracheophyta</taxon>
        <taxon>Spermatophyta</taxon>
        <taxon>Magnoliopsida</taxon>
        <taxon>eudicotyledons</taxon>
        <taxon>Gunneridae</taxon>
        <taxon>Pentapetalae</taxon>
        <taxon>asterids</taxon>
        <taxon>campanulids</taxon>
        <taxon>Asterales</taxon>
        <taxon>Asteraceae</taxon>
        <taxon>Cichorioideae</taxon>
        <taxon>Cichorieae</taxon>
        <taxon>Lactucinae</taxon>
        <taxon>Lactuca</taxon>
    </lineage>
</organism>
<gene>
    <name evidence="1" type="ORF">LVIROSA_LOCUS3348</name>
</gene>
<proteinExistence type="predicted"/>
<dbReference type="Proteomes" id="UP001157418">
    <property type="component" value="Unassembled WGS sequence"/>
</dbReference>
<accession>A0AAU9LSV8</accession>
<reference evidence="1 2" key="1">
    <citation type="submission" date="2022-01" db="EMBL/GenBank/DDBJ databases">
        <authorList>
            <person name="Xiong W."/>
            <person name="Schranz E."/>
        </authorList>
    </citation>
    <scope>NUCLEOTIDE SEQUENCE [LARGE SCALE GENOMIC DNA]</scope>
</reference>
<dbReference type="EMBL" id="CAKMRJ010000001">
    <property type="protein sequence ID" value="CAH1415503.1"/>
    <property type="molecule type" value="Genomic_DNA"/>
</dbReference>